<reference evidence="1 2" key="1">
    <citation type="journal article" date="2024" name="Genome Biol. Evol.">
        <title>Chromosome-level genome assembly of the viviparous eelpout Zoarces viviparus.</title>
        <authorList>
            <person name="Fuhrmann N."/>
            <person name="Brasseur M.V."/>
            <person name="Bakowski C.E."/>
            <person name="Podsiadlowski L."/>
            <person name="Prost S."/>
            <person name="Krehenwinkel H."/>
            <person name="Mayer C."/>
        </authorList>
    </citation>
    <scope>NUCLEOTIDE SEQUENCE [LARGE SCALE GENOMIC DNA]</scope>
    <source>
        <strain evidence="1">NO-MEL_2022_Ind0_liver</strain>
    </source>
</reference>
<organism evidence="1 2">
    <name type="scientific">Zoarces viviparus</name>
    <name type="common">Viviparous eelpout</name>
    <name type="synonym">Blennius viviparus</name>
    <dbReference type="NCBI Taxonomy" id="48416"/>
    <lineage>
        <taxon>Eukaryota</taxon>
        <taxon>Metazoa</taxon>
        <taxon>Chordata</taxon>
        <taxon>Craniata</taxon>
        <taxon>Vertebrata</taxon>
        <taxon>Euteleostomi</taxon>
        <taxon>Actinopterygii</taxon>
        <taxon>Neopterygii</taxon>
        <taxon>Teleostei</taxon>
        <taxon>Neoteleostei</taxon>
        <taxon>Acanthomorphata</taxon>
        <taxon>Eupercaria</taxon>
        <taxon>Perciformes</taxon>
        <taxon>Cottioidei</taxon>
        <taxon>Zoarcales</taxon>
        <taxon>Zoarcidae</taxon>
        <taxon>Zoarcinae</taxon>
        <taxon>Zoarces</taxon>
    </lineage>
</organism>
<evidence type="ECO:0000313" key="2">
    <source>
        <dbReference type="Proteomes" id="UP001488805"/>
    </source>
</evidence>
<evidence type="ECO:0000313" key="1">
    <source>
        <dbReference type="EMBL" id="KAK9513327.1"/>
    </source>
</evidence>
<proteinExistence type="predicted"/>
<gene>
    <name evidence="1" type="ORF">VZT92_026868</name>
</gene>
<comment type="caution">
    <text evidence="1">The sequence shown here is derived from an EMBL/GenBank/DDBJ whole genome shotgun (WGS) entry which is preliminary data.</text>
</comment>
<dbReference type="Proteomes" id="UP001488805">
    <property type="component" value="Unassembled WGS sequence"/>
</dbReference>
<dbReference type="AlphaFoldDB" id="A0AAW1DUH6"/>
<accession>A0AAW1DUH6</accession>
<sequence>MGATSTLTTEPTDSVDPRSSKYILFSNPSSVPPGVHPSIRIHLCPLTVAAATLNAAVCQEACSVTFMVTACKTEGIMGMCGWVGGLRVRTMGQR</sequence>
<name>A0AAW1DUH6_ZOAVI</name>
<keyword evidence="2" id="KW-1185">Reference proteome</keyword>
<dbReference type="EMBL" id="JBCEZU010000597">
    <property type="protein sequence ID" value="KAK9513327.1"/>
    <property type="molecule type" value="Genomic_DNA"/>
</dbReference>
<protein>
    <submittedName>
        <fullName evidence="1">Uncharacterized protein</fullName>
    </submittedName>
</protein>